<dbReference type="PANTHER" id="PTHR48043">
    <property type="entry name" value="EG:EG0003.4 PROTEIN-RELATED"/>
    <property type="match status" value="1"/>
</dbReference>
<dbReference type="SUPFAM" id="SSF53756">
    <property type="entry name" value="UDP-Glycosyltransferase/glycogen phosphorylase"/>
    <property type="match status" value="1"/>
</dbReference>
<dbReference type="EMBL" id="NIDF01000047">
    <property type="protein sequence ID" value="TYJ55049.1"/>
    <property type="molecule type" value="Genomic_DNA"/>
</dbReference>
<protein>
    <recommendedName>
        <fullName evidence="5">UDP-glycosyltransferases domain-containing protein</fullName>
    </recommendedName>
</protein>
<dbReference type="AlphaFoldDB" id="A0A5D3AXK9"/>
<reference evidence="3 4" key="1">
    <citation type="submission" date="2017-05" db="EMBL/GenBank/DDBJ databases">
        <title>The Genome Sequence of Tsuchiyaea wingfieldii DSM 27421.</title>
        <authorList>
            <person name="Cuomo C."/>
            <person name="Passer A."/>
            <person name="Billmyre B."/>
            <person name="Heitman J."/>
        </authorList>
    </citation>
    <scope>NUCLEOTIDE SEQUENCE [LARGE SCALE GENOMIC DNA]</scope>
    <source>
        <strain evidence="3 4">DSM 27421</strain>
    </source>
</reference>
<evidence type="ECO:0008006" key="5">
    <source>
        <dbReference type="Google" id="ProtNLM"/>
    </source>
</evidence>
<evidence type="ECO:0000313" key="3">
    <source>
        <dbReference type="EMBL" id="TYJ55049.1"/>
    </source>
</evidence>
<sequence>MSKPLILFLTCPEHGQSNVHLAVISSILEHHPSSASIHLASHPGLKPRCPSGVTFHTVESKDAFDTEDHNGKSPKKALYSVTYKPGLFPALRAMCESFSLFHPEPASSYISTADSISALLDTLNPTLVVVDHMFDAARDAVLKGRWRSVRLSPNTVKDVAIDCQGWGIFKWPCFASGYPFPLPWYLFLPNTIGLILPIICLNFSRTFASFNIARNKAGYPGVIPLYSSGGPFPTKVLCMSTPEADLPAIIPKKIICCGPILQAVSPLPDQDPELDLWLAQRPTILISLGSHLKLSHSYATNLLRAISHLLSARSDVQVLWKLVPDGSYDYEAFSEEEGELGREKEKWGERLKVVRWLKAEPFAIMNTGRVICFVNHGGSNSYHEALATGVPQILLPAWLDCYDFASRVGYLRNGVWGNKFSAPSCSTLELIRAFDKIIGLSPPTSSSSPPLLYRQRALELQAIVTRNGTRRGRDVAAEVVWEEMEEGMMWGNKYEEDEGCMDEEGDSVMVDGEDGKIMV</sequence>
<keyword evidence="2" id="KW-0808">Transferase</keyword>
<comment type="caution">
    <text evidence="3">The sequence shown here is derived from an EMBL/GenBank/DDBJ whole genome shotgun (WGS) entry which is preliminary data.</text>
</comment>
<organism evidence="3 4">
    <name type="scientific">Cryptococcus floricola</name>
    <dbReference type="NCBI Taxonomy" id="2591691"/>
    <lineage>
        <taxon>Eukaryota</taxon>
        <taxon>Fungi</taxon>
        <taxon>Dikarya</taxon>
        <taxon>Basidiomycota</taxon>
        <taxon>Agaricomycotina</taxon>
        <taxon>Tremellomycetes</taxon>
        <taxon>Tremellales</taxon>
        <taxon>Cryptococcaceae</taxon>
        <taxon>Cryptococcus</taxon>
    </lineage>
</organism>
<dbReference type="Pfam" id="PF00201">
    <property type="entry name" value="UDPGT"/>
    <property type="match status" value="1"/>
</dbReference>
<dbReference type="InterPro" id="IPR050271">
    <property type="entry name" value="UDP-glycosyltransferase"/>
</dbReference>
<evidence type="ECO:0000313" key="4">
    <source>
        <dbReference type="Proteomes" id="UP000322245"/>
    </source>
</evidence>
<proteinExistence type="predicted"/>
<evidence type="ECO:0000256" key="2">
    <source>
        <dbReference type="ARBA" id="ARBA00022679"/>
    </source>
</evidence>
<dbReference type="Gene3D" id="3.40.50.2000">
    <property type="entry name" value="Glycogen Phosphorylase B"/>
    <property type="match status" value="1"/>
</dbReference>
<keyword evidence="1" id="KW-0328">Glycosyltransferase</keyword>
<dbReference type="GO" id="GO:0008194">
    <property type="term" value="F:UDP-glycosyltransferase activity"/>
    <property type="evidence" value="ECO:0007669"/>
    <property type="project" value="InterPro"/>
</dbReference>
<dbReference type="CDD" id="cd03784">
    <property type="entry name" value="GT1_Gtf-like"/>
    <property type="match status" value="1"/>
</dbReference>
<dbReference type="InterPro" id="IPR002213">
    <property type="entry name" value="UDP_glucos_trans"/>
</dbReference>
<evidence type="ECO:0000256" key="1">
    <source>
        <dbReference type="ARBA" id="ARBA00022676"/>
    </source>
</evidence>
<name>A0A5D3AXK9_9TREE</name>
<gene>
    <name evidence="3" type="ORF">B9479_004272</name>
</gene>
<dbReference type="Proteomes" id="UP000322245">
    <property type="component" value="Unassembled WGS sequence"/>
</dbReference>
<accession>A0A5D3AXK9</accession>
<keyword evidence="4" id="KW-1185">Reference proteome</keyword>
<dbReference type="PANTHER" id="PTHR48043:SF145">
    <property type="entry name" value="FI06409P-RELATED"/>
    <property type="match status" value="1"/>
</dbReference>